<comment type="similarity">
    <text evidence="3">Belongs to the UDP-glucose/GDP-mannose dehydrogenase family.</text>
</comment>
<protein>
    <submittedName>
        <fullName evidence="6">UDP-N-acetyl-D-glucosamine 6-dehydrogenase</fullName>
        <ecNumber evidence="6">1.1.1.136</ecNumber>
    </submittedName>
</protein>
<dbReference type="SUPFAM" id="SSF52413">
    <property type="entry name" value="UDP-glucose/GDP-mannose dehydrogenase C-terminal domain"/>
    <property type="match status" value="1"/>
</dbReference>
<dbReference type="Proteomes" id="UP000323917">
    <property type="component" value="Chromosome"/>
</dbReference>
<dbReference type="Pfam" id="PF03720">
    <property type="entry name" value="UDPG_MGDP_dh_C"/>
    <property type="match status" value="1"/>
</dbReference>
<dbReference type="GO" id="GO:0047004">
    <property type="term" value="F:UDP-N-acetylglucosamine 6-dehydrogenase activity"/>
    <property type="evidence" value="ECO:0007669"/>
    <property type="project" value="UniProtKB-EC"/>
</dbReference>
<dbReference type="EC" id="1.1.1.136" evidence="6"/>
<feature type="domain" description="UDP-glucose/GDP-mannose dehydrogenase C-terminal" evidence="5">
    <location>
        <begin position="328"/>
        <end position="427"/>
    </location>
</feature>
<dbReference type="InterPro" id="IPR008927">
    <property type="entry name" value="6-PGluconate_DH-like_C_sf"/>
</dbReference>
<dbReference type="SUPFAM" id="SSF48179">
    <property type="entry name" value="6-phosphogluconate dehydrogenase C-terminal domain-like"/>
    <property type="match status" value="1"/>
</dbReference>
<keyword evidence="4" id="KW-1133">Transmembrane helix</keyword>
<feature type="transmembrane region" description="Helical" evidence="4">
    <location>
        <begin position="12"/>
        <end position="32"/>
    </location>
</feature>
<dbReference type="NCBIfam" id="TIGR03026">
    <property type="entry name" value="NDP-sugDHase"/>
    <property type="match status" value="1"/>
</dbReference>
<dbReference type="PANTHER" id="PTHR43491">
    <property type="entry name" value="UDP-N-ACETYL-D-MANNOSAMINE DEHYDROGENASE"/>
    <property type="match status" value="1"/>
</dbReference>
<keyword evidence="4" id="KW-0812">Transmembrane</keyword>
<accession>A0A5B9QPX8</accession>
<dbReference type="InterPro" id="IPR028359">
    <property type="entry name" value="UDP_ManNAc/GlcNAc_DH"/>
</dbReference>
<evidence type="ECO:0000313" key="6">
    <source>
        <dbReference type="EMBL" id="QEG36023.1"/>
    </source>
</evidence>
<gene>
    <name evidence="6" type="primary">wbpA</name>
    <name evidence="6" type="ORF">Pr1d_33320</name>
</gene>
<dbReference type="PIRSF" id="PIRSF500136">
    <property type="entry name" value="UDP_ManNAc_DH"/>
    <property type="match status" value="1"/>
</dbReference>
<dbReference type="GO" id="GO:0016628">
    <property type="term" value="F:oxidoreductase activity, acting on the CH-CH group of donors, NAD or NADP as acceptor"/>
    <property type="evidence" value="ECO:0007669"/>
    <property type="project" value="InterPro"/>
</dbReference>
<keyword evidence="4" id="KW-0472">Membrane</keyword>
<proteinExistence type="inferred from homology"/>
<dbReference type="InterPro" id="IPR001732">
    <property type="entry name" value="UDP-Glc/GDP-Man_DH_N"/>
</dbReference>
<dbReference type="Pfam" id="PF03721">
    <property type="entry name" value="UDPG_MGDP_dh_N"/>
    <property type="match status" value="1"/>
</dbReference>
<evidence type="ECO:0000256" key="4">
    <source>
        <dbReference type="SAM" id="Phobius"/>
    </source>
</evidence>
<dbReference type="EMBL" id="CP042913">
    <property type="protein sequence ID" value="QEG36023.1"/>
    <property type="molecule type" value="Genomic_DNA"/>
</dbReference>
<dbReference type="InterPro" id="IPR014027">
    <property type="entry name" value="UDP-Glc/GDP-Man_DH_C"/>
</dbReference>
<sequence>MQILNKKISDKSVIVGIVGLGYVGLPLARAFITKGIRVIGFDVDQRKVDHLLAGHSYIGHLSSDWIAGCIKEGSLDPTADMNRLDEPDAILICVPTPLTDSRDPDLSYVESTARLIAKRLRPGQLIALESTTYPGTTRDVMLPILATSGLKCGTDFFLAYSPEREDPGNVDFSAGKIPKVVGGYDAQSLQLAEALYSAAVSEVVTVSSCEVAEACKILENTYRAVNIAMVNELKKVYDRLGIDVWEVIAAAKTKPFGFQAFYPGPGLGGHCIPIDPFYLSWVARKHDMPTRFIELAGEVNASMPEYVVERLALALNDASKPIKGSKICILGVAYKRDVDDPRESPSFRLMELIAARGGQLSYSDPHVPRLPKMRHYKVPELSSCELTPKFLAEQDCVLIVTDHSAYDYEAIVKHSQLVVDTRNALAGVSATGATIVKA</sequence>
<organism evidence="6 7">
    <name type="scientific">Bythopirellula goksoeyrii</name>
    <dbReference type="NCBI Taxonomy" id="1400387"/>
    <lineage>
        <taxon>Bacteria</taxon>
        <taxon>Pseudomonadati</taxon>
        <taxon>Planctomycetota</taxon>
        <taxon>Planctomycetia</taxon>
        <taxon>Pirellulales</taxon>
        <taxon>Lacipirellulaceae</taxon>
        <taxon>Bythopirellula</taxon>
    </lineage>
</organism>
<evidence type="ECO:0000256" key="3">
    <source>
        <dbReference type="PIRNR" id="PIRNR000124"/>
    </source>
</evidence>
<dbReference type="Pfam" id="PF00984">
    <property type="entry name" value="UDPG_MGDP_dh"/>
    <property type="match status" value="1"/>
</dbReference>
<keyword evidence="7" id="KW-1185">Reference proteome</keyword>
<dbReference type="Gene3D" id="3.40.50.720">
    <property type="entry name" value="NAD(P)-binding Rossmann-like Domain"/>
    <property type="match status" value="2"/>
</dbReference>
<evidence type="ECO:0000256" key="2">
    <source>
        <dbReference type="ARBA" id="ARBA00023027"/>
    </source>
</evidence>
<dbReference type="InterPro" id="IPR036220">
    <property type="entry name" value="UDP-Glc/GDP-Man_DH_C_sf"/>
</dbReference>
<dbReference type="GO" id="GO:0051287">
    <property type="term" value="F:NAD binding"/>
    <property type="evidence" value="ECO:0007669"/>
    <property type="project" value="InterPro"/>
</dbReference>
<dbReference type="InterPro" id="IPR036291">
    <property type="entry name" value="NAD(P)-bd_dom_sf"/>
</dbReference>
<dbReference type="GO" id="GO:0000271">
    <property type="term" value="P:polysaccharide biosynthetic process"/>
    <property type="evidence" value="ECO:0007669"/>
    <property type="project" value="InterPro"/>
</dbReference>
<evidence type="ECO:0000313" key="7">
    <source>
        <dbReference type="Proteomes" id="UP000323917"/>
    </source>
</evidence>
<dbReference type="PANTHER" id="PTHR43491:SF1">
    <property type="entry name" value="UDP-N-ACETYL-D-MANNOSAMINE DEHYDROGENASE"/>
    <property type="match status" value="1"/>
</dbReference>
<dbReference type="PIRSF" id="PIRSF000124">
    <property type="entry name" value="UDPglc_GDPman_dh"/>
    <property type="match status" value="1"/>
</dbReference>
<reference evidence="6 7" key="1">
    <citation type="submission" date="2019-08" db="EMBL/GenBank/DDBJ databases">
        <title>Deep-cultivation of Planctomycetes and their phenomic and genomic characterization uncovers novel biology.</title>
        <authorList>
            <person name="Wiegand S."/>
            <person name="Jogler M."/>
            <person name="Boedeker C."/>
            <person name="Pinto D."/>
            <person name="Vollmers J."/>
            <person name="Rivas-Marin E."/>
            <person name="Kohn T."/>
            <person name="Peeters S.H."/>
            <person name="Heuer A."/>
            <person name="Rast P."/>
            <person name="Oberbeckmann S."/>
            <person name="Bunk B."/>
            <person name="Jeske O."/>
            <person name="Meyerdierks A."/>
            <person name="Storesund J.E."/>
            <person name="Kallscheuer N."/>
            <person name="Luecker S."/>
            <person name="Lage O.M."/>
            <person name="Pohl T."/>
            <person name="Merkel B.J."/>
            <person name="Hornburger P."/>
            <person name="Mueller R.-W."/>
            <person name="Bruemmer F."/>
            <person name="Labrenz M."/>
            <person name="Spormann A.M."/>
            <person name="Op den Camp H."/>
            <person name="Overmann J."/>
            <person name="Amann R."/>
            <person name="Jetten M.S.M."/>
            <person name="Mascher T."/>
            <person name="Medema M.H."/>
            <person name="Devos D.P."/>
            <person name="Kaster A.-K."/>
            <person name="Ovreas L."/>
            <person name="Rohde M."/>
            <person name="Galperin M.Y."/>
            <person name="Jogler C."/>
        </authorList>
    </citation>
    <scope>NUCLEOTIDE SEQUENCE [LARGE SCALE GENOMIC DNA]</scope>
    <source>
        <strain evidence="6 7">Pr1d</strain>
    </source>
</reference>
<name>A0A5B9QPX8_9BACT</name>
<dbReference type="SUPFAM" id="SSF51735">
    <property type="entry name" value="NAD(P)-binding Rossmann-fold domains"/>
    <property type="match status" value="1"/>
</dbReference>
<evidence type="ECO:0000256" key="1">
    <source>
        <dbReference type="ARBA" id="ARBA00023002"/>
    </source>
</evidence>
<dbReference type="KEGG" id="bgok:Pr1d_33320"/>
<dbReference type="SMART" id="SM00984">
    <property type="entry name" value="UDPG_MGDP_dh_C"/>
    <property type="match status" value="1"/>
</dbReference>
<keyword evidence="2" id="KW-0520">NAD</keyword>
<dbReference type="InterPro" id="IPR017476">
    <property type="entry name" value="UDP-Glc/GDP-Man"/>
</dbReference>
<evidence type="ECO:0000259" key="5">
    <source>
        <dbReference type="SMART" id="SM00984"/>
    </source>
</evidence>
<dbReference type="InterPro" id="IPR014026">
    <property type="entry name" value="UDP-Glc/GDP-Man_DH_dimer"/>
</dbReference>
<dbReference type="AlphaFoldDB" id="A0A5B9QPX8"/>
<keyword evidence="1 6" id="KW-0560">Oxidoreductase</keyword>